<keyword evidence="1" id="KW-0732">Signal</keyword>
<name>M4Z5T6_9BRAD</name>
<dbReference type="Gene3D" id="1.20.1270.180">
    <property type="match status" value="1"/>
</dbReference>
<protein>
    <recommendedName>
        <fullName evidence="2">Lysozyme inhibitor LprI-like N-terminal domain-containing protein</fullName>
    </recommendedName>
</protein>
<dbReference type="STRING" id="1245469.S58_24660"/>
<dbReference type="HOGENOM" id="CLU_064667_0_0_5"/>
<dbReference type="AlphaFoldDB" id="M4Z5T6"/>
<dbReference type="PATRIC" id="fig|1245469.3.peg.2526"/>
<dbReference type="Pfam" id="PF07007">
    <property type="entry name" value="LprI"/>
    <property type="match status" value="1"/>
</dbReference>
<dbReference type="OrthoDB" id="5974484at2"/>
<dbReference type="KEGG" id="aol:S58_24660"/>
<dbReference type="GeneID" id="301816357"/>
<gene>
    <name evidence="3" type="ORF">S58_24660</name>
</gene>
<proteinExistence type="predicted"/>
<reference evidence="3 4" key="1">
    <citation type="journal article" date="2013" name="Appl. Environ. Microbiol.">
        <title>Genome analysis suggests that the soil oligotrophic bacterium Agromonas oligotrophica (Bradyrhizobium oligotrophicum) is a nitrogen-fixing symbiont of Aeschynomene indica.</title>
        <authorList>
            <person name="Okubo T."/>
            <person name="Fukushima S."/>
            <person name="Itakura M."/>
            <person name="Oshima K."/>
            <person name="Longtonglang A."/>
            <person name="Teaumroong N."/>
            <person name="Mitsui H."/>
            <person name="Hattori M."/>
            <person name="Hattori R."/>
            <person name="Hattori T."/>
            <person name="Minamisawa K."/>
        </authorList>
    </citation>
    <scope>NUCLEOTIDE SEQUENCE [LARGE SCALE GENOMIC DNA]</scope>
    <source>
        <strain evidence="3 4">S58</strain>
    </source>
</reference>
<evidence type="ECO:0000313" key="3">
    <source>
        <dbReference type="EMBL" id="BAM88472.1"/>
    </source>
</evidence>
<dbReference type="Proteomes" id="UP000011841">
    <property type="component" value="Chromosome"/>
</dbReference>
<feature type="domain" description="Lysozyme inhibitor LprI-like N-terminal" evidence="2">
    <location>
        <begin position="25"/>
        <end position="115"/>
    </location>
</feature>
<organism evidence="3 4">
    <name type="scientific">Bradyrhizobium oligotrophicum S58</name>
    <dbReference type="NCBI Taxonomy" id="1245469"/>
    <lineage>
        <taxon>Bacteria</taxon>
        <taxon>Pseudomonadati</taxon>
        <taxon>Pseudomonadota</taxon>
        <taxon>Alphaproteobacteria</taxon>
        <taxon>Hyphomicrobiales</taxon>
        <taxon>Nitrobacteraceae</taxon>
        <taxon>Bradyrhizobium</taxon>
    </lineage>
</organism>
<dbReference type="InterPro" id="IPR009739">
    <property type="entry name" value="LprI-like_N"/>
</dbReference>
<dbReference type="eggNOG" id="COG4461">
    <property type="taxonomic scope" value="Bacteria"/>
</dbReference>
<evidence type="ECO:0000256" key="1">
    <source>
        <dbReference type="SAM" id="SignalP"/>
    </source>
</evidence>
<feature type="chain" id="PRO_5004062066" description="Lysozyme inhibitor LprI-like N-terminal domain-containing protein" evidence="1">
    <location>
        <begin position="23"/>
        <end position="286"/>
    </location>
</feature>
<dbReference type="EMBL" id="AP012603">
    <property type="protein sequence ID" value="BAM88472.1"/>
    <property type="molecule type" value="Genomic_DNA"/>
</dbReference>
<keyword evidence="4" id="KW-1185">Reference proteome</keyword>
<accession>M4Z5T6</accession>
<feature type="signal peptide" evidence="1">
    <location>
        <begin position="1"/>
        <end position="22"/>
    </location>
</feature>
<sequence length="286" mass="31159">MRIVVYALVLASGLGLAPQALALDCGKAQQPVDKTICSTPALKKADDAMSAAYFKLLRETTDPDFHEALIRSQRRWLKVRSGGVDRFGAAESDPDAQQDDASVLLGFTRNRLAELQSGRLIRTMERQRAAAAKDSGGAFAGYDTACYVLPPPYGRWSFSCFSTAHRQQHDRICSVSTEWATGHMTEYRYLSVAKDGRPVLVAGCSAGESDVERCPEPDDDAEAKAIAHWNTAPSNASYVAPRPDQLWKYDPDVDPEPIAAPWMQDCLFAPAFPPPGQSRSAPAAKP</sequence>
<dbReference type="RefSeq" id="WP_015665595.1">
    <property type="nucleotide sequence ID" value="NC_020453.1"/>
</dbReference>
<evidence type="ECO:0000259" key="2">
    <source>
        <dbReference type="Pfam" id="PF07007"/>
    </source>
</evidence>
<evidence type="ECO:0000313" key="4">
    <source>
        <dbReference type="Proteomes" id="UP000011841"/>
    </source>
</evidence>